<reference evidence="2" key="1">
    <citation type="journal article" date="2019" name="Int. J. Syst. Evol. Microbiol.">
        <title>The Global Catalogue of Microorganisms (GCM) 10K type strain sequencing project: providing services to taxonomists for standard genome sequencing and annotation.</title>
        <authorList>
            <consortium name="The Broad Institute Genomics Platform"/>
            <consortium name="The Broad Institute Genome Sequencing Center for Infectious Disease"/>
            <person name="Wu L."/>
            <person name="Ma J."/>
        </authorList>
    </citation>
    <scope>NUCLEOTIDE SEQUENCE [LARGE SCALE GENOMIC DNA]</scope>
    <source>
        <strain evidence="2">JCM 17979</strain>
    </source>
</reference>
<sequence>MIILGALDQQVHAGRISTRTAVSPTLSTLAAVYGAEYDDLEGAGPSVRLDKVQAERQIVVGSYSNRYGSTSVGNHRDFAGRALPHVDQVLLMLGEVRLSTVGRA</sequence>
<proteinExistence type="predicted"/>
<evidence type="ECO:0000313" key="1">
    <source>
        <dbReference type="EMBL" id="GAA4795969.1"/>
    </source>
</evidence>
<name>A0ABP9BLG4_9PSEU</name>
<accession>A0ABP9BLG4</accession>
<organism evidence="1 2">
    <name type="scientific">Actinomycetospora chlora</name>
    <dbReference type="NCBI Taxonomy" id="663608"/>
    <lineage>
        <taxon>Bacteria</taxon>
        <taxon>Bacillati</taxon>
        <taxon>Actinomycetota</taxon>
        <taxon>Actinomycetes</taxon>
        <taxon>Pseudonocardiales</taxon>
        <taxon>Pseudonocardiaceae</taxon>
        <taxon>Actinomycetospora</taxon>
    </lineage>
</organism>
<comment type="caution">
    <text evidence="1">The sequence shown here is derived from an EMBL/GenBank/DDBJ whole genome shotgun (WGS) entry which is preliminary data.</text>
</comment>
<protein>
    <submittedName>
        <fullName evidence="1">Uncharacterized protein</fullName>
    </submittedName>
</protein>
<keyword evidence="2" id="KW-1185">Reference proteome</keyword>
<dbReference type="EMBL" id="BAABHO010000028">
    <property type="protein sequence ID" value="GAA4795969.1"/>
    <property type="molecule type" value="Genomic_DNA"/>
</dbReference>
<gene>
    <name evidence="1" type="ORF">GCM10023200_35060</name>
</gene>
<dbReference type="Proteomes" id="UP001500928">
    <property type="component" value="Unassembled WGS sequence"/>
</dbReference>
<evidence type="ECO:0000313" key="2">
    <source>
        <dbReference type="Proteomes" id="UP001500928"/>
    </source>
</evidence>